<evidence type="ECO:0000313" key="2">
    <source>
        <dbReference type="EMBL" id="GLL15332.1"/>
    </source>
</evidence>
<dbReference type="RefSeq" id="WP_037052245.1">
    <property type="nucleotide sequence ID" value="NZ_BAAAUZ010000040.1"/>
</dbReference>
<dbReference type="AlphaFoldDB" id="A0A9W6P008"/>
<reference evidence="2" key="1">
    <citation type="journal article" date="2014" name="Int. J. Syst. Evol. Microbiol.">
        <title>Complete genome sequence of Corynebacterium casei LMG S-19264T (=DSM 44701T), isolated from a smear-ripened cheese.</title>
        <authorList>
            <consortium name="US DOE Joint Genome Institute (JGI-PGF)"/>
            <person name="Walter F."/>
            <person name="Albersmeier A."/>
            <person name="Kalinowski J."/>
            <person name="Ruckert C."/>
        </authorList>
    </citation>
    <scope>NUCLEOTIDE SEQUENCE</scope>
    <source>
        <strain evidence="2">VKM Ac-1069</strain>
    </source>
</reference>
<feature type="domain" description="NAD(P)-binding" evidence="1">
    <location>
        <begin position="6"/>
        <end position="183"/>
    </location>
</feature>
<proteinExistence type="predicted"/>
<dbReference type="SUPFAM" id="SSF51735">
    <property type="entry name" value="NAD(P)-binding Rossmann-fold domains"/>
    <property type="match status" value="1"/>
</dbReference>
<evidence type="ECO:0000259" key="1">
    <source>
        <dbReference type="Pfam" id="PF13460"/>
    </source>
</evidence>
<dbReference type="PANTHER" id="PTHR43162">
    <property type="match status" value="1"/>
</dbReference>
<organism evidence="2 3">
    <name type="scientific">Pseudonocardia halophobica</name>
    <dbReference type="NCBI Taxonomy" id="29401"/>
    <lineage>
        <taxon>Bacteria</taxon>
        <taxon>Bacillati</taxon>
        <taxon>Actinomycetota</taxon>
        <taxon>Actinomycetes</taxon>
        <taxon>Pseudonocardiales</taxon>
        <taxon>Pseudonocardiaceae</taxon>
        <taxon>Pseudonocardia</taxon>
    </lineage>
</organism>
<dbReference type="EMBL" id="BSFQ01000045">
    <property type="protein sequence ID" value="GLL15332.1"/>
    <property type="molecule type" value="Genomic_DNA"/>
</dbReference>
<dbReference type="PANTHER" id="PTHR43162:SF1">
    <property type="entry name" value="PRESTALK A DIFFERENTIATION PROTEIN A"/>
    <property type="match status" value="1"/>
</dbReference>
<dbReference type="InterPro" id="IPR036291">
    <property type="entry name" value="NAD(P)-bd_dom_sf"/>
</dbReference>
<keyword evidence="3" id="KW-1185">Reference proteome</keyword>
<evidence type="ECO:0000313" key="3">
    <source>
        <dbReference type="Proteomes" id="UP001143463"/>
    </source>
</evidence>
<accession>A0A9W6P008</accession>
<dbReference type="Pfam" id="PF13460">
    <property type="entry name" value="NAD_binding_10"/>
    <property type="match status" value="1"/>
</dbReference>
<protein>
    <submittedName>
        <fullName evidence="2">Nucleoside-diphosphate sugar epimerase</fullName>
    </submittedName>
</protein>
<comment type="caution">
    <text evidence="2">The sequence shown here is derived from an EMBL/GenBank/DDBJ whole genome shotgun (WGS) entry which is preliminary data.</text>
</comment>
<dbReference type="Gene3D" id="3.40.50.720">
    <property type="entry name" value="NAD(P)-binding Rossmann-like Domain"/>
    <property type="match status" value="1"/>
</dbReference>
<dbReference type="Gene3D" id="3.90.25.10">
    <property type="entry name" value="UDP-galactose 4-epimerase, domain 1"/>
    <property type="match status" value="1"/>
</dbReference>
<reference evidence="2" key="2">
    <citation type="submission" date="2023-01" db="EMBL/GenBank/DDBJ databases">
        <authorList>
            <person name="Sun Q."/>
            <person name="Evtushenko L."/>
        </authorList>
    </citation>
    <scope>NUCLEOTIDE SEQUENCE</scope>
    <source>
        <strain evidence="2">VKM Ac-1069</strain>
    </source>
</reference>
<dbReference type="InterPro" id="IPR051604">
    <property type="entry name" value="Ergot_Alk_Oxidoreductase"/>
</dbReference>
<dbReference type="InterPro" id="IPR016040">
    <property type="entry name" value="NAD(P)-bd_dom"/>
</dbReference>
<name>A0A9W6P008_9PSEU</name>
<dbReference type="Proteomes" id="UP001143463">
    <property type="component" value="Unassembled WGS sequence"/>
</dbReference>
<gene>
    <name evidence="2" type="ORF">GCM10017577_64820</name>
</gene>
<sequence length="291" mass="30292">MITVLGATGNTGGRVAARLAEAGEQVRAVSRSGRAVPGAEPWQGDAGDRDFLTRAFTGADAAYVLLPFDLFTPDYHTVQDRLGEAVTAALRAARVPYVVALSALGAEVPAGTGYLTALHRQEQRLRTLDADVLFLRPGLFFESFLYSLDAMRAEGVHADTIDPGTRLPMIATRDVGDAAAAALLTRTRTGVRELLGPVDLTVPEALADLGPRVGLPGLGYVRVPEEAMIGALEQVGMPPDVAALHVEMNAAFNSGLVRSSGRTADATTPTTVATWAGGLGVAASSSPFSSP</sequence>